<dbReference type="NCBIfam" id="NF003381">
    <property type="entry name" value="PRK04460.1"/>
    <property type="match status" value="1"/>
</dbReference>
<sequence length="156" mass="17949">MERITISLEAELAEAFDALIAERGYRNRSEAMRDLLRAELERSRQRRDASAHCVASLSYVYNHQERELAERLARHHHAHHDLSVSTLQSYLDHEHCLACSILRGPTRLVRQLAERIMAESGVRHGHLNLVSLTEDGAEHRHVRGLSASHRHFRPVD</sequence>
<dbReference type="NCBIfam" id="NF002815">
    <property type="entry name" value="PRK02967.1"/>
    <property type="match status" value="1"/>
</dbReference>
<evidence type="ECO:0000256" key="3">
    <source>
        <dbReference type="ARBA" id="ARBA00022596"/>
    </source>
</evidence>
<dbReference type="InterPro" id="IPR045865">
    <property type="entry name" value="ACT-like_dom_sf"/>
</dbReference>
<dbReference type="InterPro" id="IPR014864">
    <property type="entry name" value="TF_NikR_Ni-bd_C"/>
</dbReference>
<evidence type="ECO:0000256" key="8">
    <source>
        <dbReference type="HAMAP-Rule" id="MF_00476"/>
    </source>
</evidence>
<comment type="similarity">
    <text evidence="2 8">Belongs to the transcriptional regulatory CopG/NikR family.</text>
</comment>
<keyword evidence="5 8" id="KW-0805">Transcription regulation</keyword>
<gene>
    <name evidence="11" type="ORF">CXK94_17025</name>
</gene>
<comment type="caution">
    <text evidence="8">Lacks conserved residue(s) required for the propagation of feature annotation.</text>
</comment>
<reference evidence="11 12" key="1">
    <citation type="submission" date="2018-01" db="EMBL/GenBank/DDBJ databases">
        <title>Denitrification phenotypes of diverse strains of Pseudomonas stutzeri.</title>
        <authorList>
            <person name="Milligan D.A."/>
            <person name="Bergaust L."/>
            <person name="Bakken L.R."/>
            <person name="Frostegard A."/>
        </authorList>
    </citation>
    <scope>NUCLEOTIDE SEQUENCE [LARGE SCALE GENOMIC DNA]</scope>
    <source>
        <strain evidence="11 12">24a75</strain>
    </source>
</reference>
<dbReference type="SUPFAM" id="SSF55021">
    <property type="entry name" value="ACT-like"/>
    <property type="match status" value="1"/>
</dbReference>
<dbReference type="GO" id="GO:0010045">
    <property type="term" value="P:response to nickel cation"/>
    <property type="evidence" value="ECO:0007669"/>
    <property type="project" value="InterPro"/>
</dbReference>
<dbReference type="Pfam" id="PF08753">
    <property type="entry name" value="NikR_C"/>
    <property type="match status" value="1"/>
</dbReference>
<keyword evidence="3" id="KW-0533">Nickel</keyword>
<dbReference type="InterPro" id="IPR022988">
    <property type="entry name" value="Ni_resp_reg_NikR"/>
</dbReference>
<dbReference type="RefSeq" id="WP_102895226.1">
    <property type="nucleotide sequence ID" value="NZ_JAMOHU010000055.1"/>
</dbReference>
<evidence type="ECO:0000313" key="12">
    <source>
        <dbReference type="Proteomes" id="UP000236023"/>
    </source>
</evidence>
<evidence type="ECO:0000313" key="11">
    <source>
        <dbReference type="EMBL" id="PNG07139.1"/>
    </source>
</evidence>
<name>A0A2N8SXC8_STUST</name>
<feature type="domain" description="Transcription factor NikR nickel binding C-terminal" evidence="10">
    <location>
        <begin position="54"/>
        <end position="129"/>
    </location>
</feature>
<dbReference type="SUPFAM" id="SSF47598">
    <property type="entry name" value="Ribbon-helix-helix"/>
    <property type="match status" value="1"/>
</dbReference>
<accession>A0A2N8SXC8</accession>
<dbReference type="Gene3D" id="3.30.70.1150">
    <property type="entry name" value="ACT-like. Chain A, domain 2"/>
    <property type="match status" value="1"/>
</dbReference>
<evidence type="ECO:0000259" key="10">
    <source>
        <dbReference type="Pfam" id="PF08753"/>
    </source>
</evidence>
<dbReference type="AlphaFoldDB" id="A0A2N8SXC8"/>
<protein>
    <recommendedName>
        <fullName evidence="8">Putative nickel-responsive regulator</fullName>
    </recommendedName>
</protein>
<organism evidence="11 12">
    <name type="scientific">Stutzerimonas stutzeri</name>
    <name type="common">Pseudomonas stutzeri</name>
    <dbReference type="NCBI Taxonomy" id="316"/>
    <lineage>
        <taxon>Bacteria</taxon>
        <taxon>Pseudomonadati</taxon>
        <taxon>Pseudomonadota</taxon>
        <taxon>Gammaproteobacteria</taxon>
        <taxon>Pseudomonadales</taxon>
        <taxon>Pseudomonadaceae</taxon>
        <taxon>Stutzerimonas</taxon>
    </lineage>
</organism>
<feature type="domain" description="Ribbon-helix-helix protein CopG" evidence="9">
    <location>
        <begin position="2"/>
        <end position="42"/>
    </location>
</feature>
<dbReference type="InterPro" id="IPR010985">
    <property type="entry name" value="Ribbon_hlx_hlx"/>
</dbReference>
<proteinExistence type="inferred from homology"/>
<dbReference type="InterPro" id="IPR013321">
    <property type="entry name" value="Arc_rbn_hlx_hlx"/>
</dbReference>
<evidence type="ECO:0000256" key="6">
    <source>
        <dbReference type="ARBA" id="ARBA00023125"/>
    </source>
</evidence>
<dbReference type="GO" id="GO:0003700">
    <property type="term" value="F:DNA-binding transcription factor activity"/>
    <property type="evidence" value="ECO:0007669"/>
    <property type="project" value="UniProtKB-UniRule"/>
</dbReference>
<dbReference type="HAMAP" id="MF_00476">
    <property type="entry name" value="NikR"/>
    <property type="match status" value="1"/>
</dbReference>
<dbReference type="Pfam" id="PF01402">
    <property type="entry name" value="RHH_1"/>
    <property type="match status" value="1"/>
</dbReference>
<evidence type="ECO:0000256" key="7">
    <source>
        <dbReference type="ARBA" id="ARBA00023163"/>
    </source>
</evidence>
<dbReference type="PANTHER" id="PTHR34719">
    <property type="entry name" value="NICKEL-RESPONSIVE REGULATOR"/>
    <property type="match status" value="1"/>
</dbReference>
<comment type="cofactor">
    <cofactor evidence="1">
        <name>Ni(2+)</name>
        <dbReference type="ChEBI" id="CHEBI:49786"/>
    </cofactor>
</comment>
<dbReference type="InterPro" id="IPR002145">
    <property type="entry name" value="CopG"/>
</dbReference>
<keyword evidence="4" id="KW-0479">Metal-binding</keyword>
<comment type="function">
    <text evidence="8">Transcriptional regulator.</text>
</comment>
<dbReference type="InterPro" id="IPR027271">
    <property type="entry name" value="Acetolactate_synth/TF_NikR_C"/>
</dbReference>
<dbReference type="CDD" id="cd22231">
    <property type="entry name" value="RHH_NikR_HicB-like"/>
    <property type="match status" value="1"/>
</dbReference>
<evidence type="ECO:0000256" key="2">
    <source>
        <dbReference type="ARBA" id="ARBA00008478"/>
    </source>
</evidence>
<dbReference type="GO" id="GO:0003677">
    <property type="term" value="F:DNA binding"/>
    <property type="evidence" value="ECO:0007669"/>
    <property type="project" value="UniProtKB-KW"/>
</dbReference>
<dbReference type="PANTHER" id="PTHR34719:SF2">
    <property type="entry name" value="NICKEL-RESPONSIVE REGULATOR"/>
    <property type="match status" value="1"/>
</dbReference>
<comment type="caution">
    <text evidence="11">The sequence shown here is derived from an EMBL/GenBank/DDBJ whole genome shotgun (WGS) entry which is preliminary data.</text>
</comment>
<dbReference type="InterPro" id="IPR050192">
    <property type="entry name" value="CopG/NikR_regulator"/>
</dbReference>
<keyword evidence="6 8" id="KW-0238">DNA-binding</keyword>
<dbReference type="Gene3D" id="1.10.1220.10">
    <property type="entry name" value="Met repressor-like"/>
    <property type="match status" value="1"/>
</dbReference>
<keyword evidence="7 8" id="KW-0804">Transcription</keyword>
<evidence type="ECO:0000256" key="4">
    <source>
        <dbReference type="ARBA" id="ARBA00022723"/>
    </source>
</evidence>
<dbReference type="Proteomes" id="UP000236023">
    <property type="component" value="Unassembled WGS sequence"/>
</dbReference>
<evidence type="ECO:0000256" key="5">
    <source>
        <dbReference type="ARBA" id="ARBA00023015"/>
    </source>
</evidence>
<dbReference type="GO" id="GO:0016151">
    <property type="term" value="F:nickel cation binding"/>
    <property type="evidence" value="ECO:0007669"/>
    <property type="project" value="UniProtKB-UniRule"/>
</dbReference>
<evidence type="ECO:0000259" key="9">
    <source>
        <dbReference type="Pfam" id="PF01402"/>
    </source>
</evidence>
<dbReference type="EMBL" id="POUT01000010">
    <property type="protein sequence ID" value="PNG07139.1"/>
    <property type="molecule type" value="Genomic_DNA"/>
</dbReference>
<evidence type="ECO:0000256" key="1">
    <source>
        <dbReference type="ARBA" id="ARBA00001967"/>
    </source>
</evidence>